<keyword evidence="3" id="KW-0812">Transmembrane</keyword>
<feature type="non-terminal residue" evidence="14">
    <location>
        <position position="1"/>
    </location>
</feature>
<evidence type="ECO:0000256" key="6">
    <source>
        <dbReference type="ARBA" id="ARBA00022989"/>
    </source>
</evidence>
<dbReference type="Pfam" id="PF00059">
    <property type="entry name" value="Lectin_C"/>
    <property type="match status" value="4"/>
</dbReference>
<reference evidence="14 15" key="1">
    <citation type="submission" date="2014-06" db="EMBL/GenBank/DDBJ databases">
        <title>Genome evolution of avian class.</title>
        <authorList>
            <person name="Zhang G."/>
            <person name="Li C."/>
        </authorList>
    </citation>
    <scope>NUCLEOTIDE SEQUENCE [LARGE SCALE GENOMIC DNA]</scope>
    <source>
        <strain evidence="14">BGI_N305</strain>
    </source>
</reference>
<keyword evidence="4" id="KW-0732">Signal</keyword>
<proteinExistence type="predicted"/>
<dbReference type="InterPro" id="IPR000562">
    <property type="entry name" value="FN_type2_dom"/>
</dbReference>
<keyword evidence="9 14" id="KW-0675">Receptor</keyword>
<evidence type="ECO:0000256" key="3">
    <source>
        <dbReference type="ARBA" id="ARBA00022692"/>
    </source>
</evidence>
<dbReference type="InterPro" id="IPR016187">
    <property type="entry name" value="CTDL_fold"/>
</dbReference>
<dbReference type="SUPFAM" id="SSF56436">
    <property type="entry name" value="C-type lectin-like"/>
    <property type="match status" value="4"/>
</dbReference>
<feature type="non-terminal residue" evidence="14">
    <location>
        <position position="705"/>
    </location>
</feature>
<evidence type="ECO:0000259" key="12">
    <source>
        <dbReference type="PROSITE" id="PS50041"/>
    </source>
</evidence>
<dbReference type="FunFam" id="2.80.10.50:FF:000032">
    <property type="entry name" value="macrophage mannose receptor 1"/>
    <property type="match status" value="1"/>
</dbReference>
<dbReference type="InterPro" id="IPR000772">
    <property type="entry name" value="Ricin_B_lectin"/>
</dbReference>
<dbReference type="Pfam" id="PF24562">
    <property type="entry name" value="CysR_MRC2_N"/>
    <property type="match status" value="1"/>
</dbReference>
<evidence type="ECO:0000256" key="2">
    <source>
        <dbReference type="ARBA" id="ARBA00022583"/>
    </source>
</evidence>
<gene>
    <name evidence="14" type="ORF">N305_13896</name>
</gene>
<dbReference type="FunFam" id="3.10.100.10:FF:000023">
    <property type="entry name" value="Macrophage mannose receptor 1"/>
    <property type="match status" value="1"/>
</dbReference>
<keyword evidence="6" id="KW-1133">Transmembrane helix</keyword>
<dbReference type="SUPFAM" id="SSF57440">
    <property type="entry name" value="Kringle-like"/>
    <property type="match status" value="1"/>
</dbReference>
<feature type="domain" description="C-type lectin" evidence="12">
    <location>
        <begin position="352"/>
        <end position="468"/>
    </location>
</feature>
<dbReference type="SUPFAM" id="SSF50370">
    <property type="entry name" value="Ricin B-like lectins"/>
    <property type="match status" value="1"/>
</dbReference>
<dbReference type="Proteomes" id="UP000053258">
    <property type="component" value="Unassembled WGS sequence"/>
</dbReference>
<organism evidence="14 15">
    <name type="scientific">Manacus vitellinus</name>
    <name type="common">golden-collared manakin</name>
    <dbReference type="NCBI Taxonomy" id="328815"/>
    <lineage>
        <taxon>Eukaryota</taxon>
        <taxon>Metazoa</taxon>
        <taxon>Chordata</taxon>
        <taxon>Craniata</taxon>
        <taxon>Vertebrata</taxon>
        <taxon>Euteleostomi</taxon>
        <taxon>Archelosauria</taxon>
        <taxon>Archosauria</taxon>
        <taxon>Dinosauria</taxon>
        <taxon>Saurischia</taxon>
        <taxon>Theropoda</taxon>
        <taxon>Coelurosauria</taxon>
        <taxon>Aves</taxon>
        <taxon>Neognathae</taxon>
        <taxon>Neoaves</taxon>
        <taxon>Telluraves</taxon>
        <taxon>Australaves</taxon>
        <taxon>Passeriformes</taxon>
        <taxon>Pipridae</taxon>
        <taxon>Manacus</taxon>
    </lineage>
</organism>
<dbReference type="PANTHER" id="PTHR22803">
    <property type="entry name" value="MANNOSE, PHOSPHOLIPASE, LECTIN RECEPTOR RELATED"/>
    <property type="match status" value="1"/>
</dbReference>
<dbReference type="STRING" id="328815.ENSMVIP00005007357"/>
<evidence type="ECO:0000256" key="11">
    <source>
        <dbReference type="PROSITE-ProRule" id="PRU00479"/>
    </source>
</evidence>
<dbReference type="InterPro" id="IPR035992">
    <property type="entry name" value="Ricin_B-like_lectins"/>
</dbReference>
<feature type="disulfide bond" evidence="11">
    <location>
        <begin position="165"/>
        <end position="192"/>
    </location>
</feature>
<keyword evidence="7" id="KW-0472">Membrane</keyword>
<dbReference type="InterPro" id="IPR036943">
    <property type="entry name" value="FN_type2_sf"/>
</dbReference>
<dbReference type="CDD" id="cd00062">
    <property type="entry name" value="FN2"/>
    <property type="match status" value="1"/>
</dbReference>
<protein>
    <submittedName>
        <fullName evidence="14">Macrophage mannose receptor 1</fullName>
    </submittedName>
</protein>
<dbReference type="OrthoDB" id="6356110at2759"/>
<evidence type="ECO:0000256" key="4">
    <source>
        <dbReference type="ARBA" id="ARBA00022729"/>
    </source>
</evidence>
<dbReference type="InterPro" id="IPR018378">
    <property type="entry name" value="C-type_lectin_CS"/>
</dbReference>
<dbReference type="FunFam" id="3.10.100.10:FF:000016">
    <property type="entry name" value="macrophage mannose receptor 1"/>
    <property type="match status" value="1"/>
</dbReference>
<dbReference type="Gene3D" id="3.10.100.10">
    <property type="entry name" value="Mannose-Binding Protein A, subunit A"/>
    <property type="match status" value="4"/>
</dbReference>
<dbReference type="PRINTS" id="PR01504">
    <property type="entry name" value="PNCREATITSAP"/>
</dbReference>
<keyword evidence="2" id="KW-0254">Endocytosis</keyword>
<feature type="domain" description="C-type lectin" evidence="12">
    <location>
        <begin position="630"/>
        <end position="705"/>
    </location>
</feature>
<dbReference type="InterPro" id="IPR050111">
    <property type="entry name" value="C-type_lectin/snaclec_domain"/>
</dbReference>
<dbReference type="Gene3D" id="2.10.10.10">
    <property type="entry name" value="Fibronectin, type II, collagen-binding"/>
    <property type="match status" value="1"/>
</dbReference>
<feature type="domain" description="C-type lectin" evidence="12">
    <location>
        <begin position="485"/>
        <end position="600"/>
    </location>
</feature>
<dbReference type="InterPro" id="IPR013806">
    <property type="entry name" value="Kringle-like"/>
</dbReference>
<keyword evidence="10" id="KW-0325">Glycoprotein</keyword>
<dbReference type="SMART" id="SM00458">
    <property type="entry name" value="RICIN"/>
    <property type="match status" value="1"/>
</dbReference>
<dbReference type="PROSITE" id="PS51092">
    <property type="entry name" value="FN2_2"/>
    <property type="match status" value="1"/>
</dbReference>
<dbReference type="GO" id="GO:0016020">
    <property type="term" value="C:membrane"/>
    <property type="evidence" value="ECO:0007669"/>
    <property type="project" value="UniProtKB-SubCell"/>
</dbReference>
<feature type="disulfide bond" evidence="11">
    <location>
        <begin position="151"/>
        <end position="177"/>
    </location>
</feature>
<evidence type="ECO:0000256" key="1">
    <source>
        <dbReference type="ARBA" id="ARBA00004167"/>
    </source>
</evidence>
<dbReference type="PROSITE" id="PS50231">
    <property type="entry name" value="RICIN_B_LECTIN"/>
    <property type="match status" value="1"/>
</dbReference>
<dbReference type="Gene3D" id="2.80.10.50">
    <property type="match status" value="1"/>
</dbReference>
<dbReference type="InterPro" id="IPR001304">
    <property type="entry name" value="C-type_lectin-like"/>
</dbReference>
<feature type="domain" description="Fibronectin type-II" evidence="13">
    <location>
        <begin position="146"/>
        <end position="194"/>
    </location>
</feature>
<dbReference type="CDD" id="cd00037">
    <property type="entry name" value="CLECT"/>
    <property type="match status" value="4"/>
</dbReference>
<evidence type="ECO:0000313" key="14">
    <source>
        <dbReference type="EMBL" id="KFW86144.1"/>
    </source>
</evidence>
<evidence type="ECO:0000256" key="7">
    <source>
        <dbReference type="ARBA" id="ARBA00023136"/>
    </source>
</evidence>
<evidence type="ECO:0000256" key="9">
    <source>
        <dbReference type="ARBA" id="ARBA00023170"/>
    </source>
</evidence>
<sequence length="705" mass="79886">FYFIGSGIFSIYNEDSKLCAQAQNSSSVITTTCDEHDEFQKFKWVSAKQLLSTALKLCLGVLTKDDEAAITLESCNRTNELQWWECRNETVASYGKDLFLNYGKGKGKKIRLSKGSGKGSRWKIYGTADSLCSQRYEDIYTLGGNAFGAPCVFPFKHKGKWYAECIPHIDDAKSLWCATSSDFDKDHLFGNCPLKDTTHNNLWKTNPVTATRYQINSESLLTWHQARKSCQQQNAELLSITDLREEMYLLGLTSDLGINAKLWTGLYSALESGWQWTEGSPFRYLNWAPGNPSVESGKICGTFQGRNGKWENQVCDRKLGYVCQKRNNSLDPSSLAPGDLKPFKCPREWVPYAGHCYRIYRRPKIWKEAQSSCRKEEGDLASIHNIEEYSFTVSQLGYKSDDELWIGLNDFRIQMYFEWSDGTPVTYTKWHHGEPAHTWNKADCIRMKGEDGSWADSACEMKFGYICKRKPLAEESGEVEGWMKHGFYCYSVGQLPATFSDAKKICEENKGYLATVRDRYEQAFLTSITGFNPAKYFWIGLSDMEEQGTFSWANGDPVTFTHWNVGMPGGESGCVAMTTGTSAGLWDIVNCEETNMFLCKQLVEGVTPPPPPPTISHLLLCPEGWQSIPQSSFCFKVGREKMKTWFDAKDFCRAIGGDLACIHSEEEQNLITRLERDYIHYSYWMGLSALDTDSGFTWSDGSPVS</sequence>
<dbReference type="GO" id="GO:0006897">
    <property type="term" value="P:endocytosis"/>
    <property type="evidence" value="ECO:0007669"/>
    <property type="project" value="UniProtKB-KW"/>
</dbReference>
<dbReference type="PROSITE" id="PS50041">
    <property type="entry name" value="C_TYPE_LECTIN_2"/>
    <property type="match status" value="4"/>
</dbReference>
<feature type="domain" description="C-type lectin" evidence="12">
    <location>
        <begin position="213"/>
        <end position="324"/>
    </location>
</feature>
<dbReference type="SMART" id="SM00034">
    <property type="entry name" value="CLECT"/>
    <property type="match status" value="4"/>
</dbReference>
<dbReference type="PROSITE" id="PS00615">
    <property type="entry name" value="C_TYPE_LECTIN_1"/>
    <property type="match status" value="1"/>
</dbReference>
<evidence type="ECO:0000256" key="8">
    <source>
        <dbReference type="ARBA" id="ARBA00023157"/>
    </source>
</evidence>
<evidence type="ECO:0000313" key="15">
    <source>
        <dbReference type="Proteomes" id="UP000053258"/>
    </source>
</evidence>
<evidence type="ECO:0000256" key="10">
    <source>
        <dbReference type="ARBA" id="ARBA00023180"/>
    </source>
</evidence>
<dbReference type="Pfam" id="PF00040">
    <property type="entry name" value="fn2"/>
    <property type="match status" value="1"/>
</dbReference>
<comment type="subcellular location">
    <subcellularLocation>
        <location evidence="1">Membrane</location>
        <topology evidence="1">Single-pass membrane protein</topology>
    </subcellularLocation>
</comment>
<accession>A0A093SUH2</accession>
<keyword evidence="5" id="KW-0677">Repeat</keyword>
<dbReference type="AlphaFoldDB" id="A0A093SUH2"/>
<evidence type="ECO:0000256" key="5">
    <source>
        <dbReference type="ARBA" id="ARBA00022737"/>
    </source>
</evidence>
<keyword evidence="15" id="KW-1185">Reference proteome</keyword>
<dbReference type="EMBL" id="KL672544">
    <property type="protein sequence ID" value="KFW86144.1"/>
    <property type="molecule type" value="Genomic_DNA"/>
</dbReference>
<name>A0A093SUH2_9PASS</name>
<evidence type="ECO:0000259" key="13">
    <source>
        <dbReference type="PROSITE" id="PS51092"/>
    </source>
</evidence>
<dbReference type="CDD" id="cd23407">
    <property type="entry name" value="beta-trefoil_Ricin_MRC1"/>
    <property type="match status" value="1"/>
</dbReference>
<dbReference type="SMART" id="SM00059">
    <property type="entry name" value="FN2"/>
    <property type="match status" value="1"/>
</dbReference>
<dbReference type="InterPro" id="IPR016186">
    <property type="entry name" value="C-type_lectin-like/link_sf"/>
</dbReference>
<keyword evidence="8 11" id="KW-1015">Disulfide bond</keyword>